<protein>
    <submittedName>
        <fullName evidence="1">Uncharacterized protein</fullName>
    </submittedName>
</protein>
<organism evidence="1 2">
    <name type="scientific">Dreissena polymorpha</name>
    <name type="common">Zebra mussel</name>
    <name type="synonym">Mytilus polymorpha</name>
    <dbReference type="NCBI Taxonomy" id="45954"/>
    <lineage>
        <taxon>Eukaryota</taxon>
        <taxon>Metazoa</taxon>
        <taxon>Spiralia</taxon>
        <taxon>Lophotrochozoa</taxon>
        <taxon>Mollusca</taxon>
        <taxon>Bivalvia</taxon>
        <taxon>Autobranchia</taxon>
        <taxon>Heteroconchia</taxon>
        <taxon>Euheterodonta</taxon>
        <taxon>Imparidentia</taxon>
        <taxon>Neoheterodontei</taxon>
        <taxon>Myida</taxon>
        <taxon>Dreissenoidea</taxon>
        <taxon>Dreissenidae</taxon>
        <taxon>Dreissena</taxon>
    </lineage>
</organism>
<proteinExistence type="predicted"/>
<dbReference type="Proteomes" id="UP000828390">
    <property type="component" value="Unassembled WGS sequence"/>
</dbReference>
<gene>
    <name evidence="1" type="ORF">DPMN_089019</name>
</gene>
<reference evidence="1" key="2">
    <citation type="submission" date="2020-11" db="EMBL/GenBank/DDBJ databases">
        <authorList>
            <person name="McCartney M.A."/>
            <person name="Auch B."/>
            <person name="Kono T."/>
            <person name="Mallez S."/>
            <person name="Becker A."/>
            <person name="Gohl D.M."/>
            <person name="Silverstein K.A.T."/>
            <person name="Koren S."/>
            <person name="Bechman K.B."/>
            <person name="Herman A."/>
            <person name="Abrahante J.E."/>
            <person name="Garbe J."/>
        </authorList>
    </citation>
    <scope>NUCLEOTIDE SEQUENCE</scope>
    <source>
        <strain evidence="1">Duluth1</strain>
        <tissue evidence="1">Whole animal</tissue>
    </source>
</reference>
<evidence type="ECO:0000313" key="2">
    <source>
        <dbReference type="Proteomes" id="UP000828390"/>
    </source>
</evidence>
<reference evidence="1" key="1">
    <citation type="journal article" date="2019" name="bioRxiv">
        <title>The Genome of the Zebra Mussel, Dreissena polymorpha: A Resource for Invasive Species Research.</title>
        <authorList>
            <person name="McCartney M.A."/>
            <person name="Auch B."/>
            <person name="Kono T."/>
            <person name="Mallez S."/>
            <person name="Zhang Y."/>
            <person name="Obille A."/>
            <person name="Becker A."/>
            <person name="Abrahante J.E."/>
            <person name="Garbe J."/>
            <person name="Badalamenti J.P."/>
            <person name="Herman A."/>
            <person name="Mangelson H."/>
            <person name="Liachko I."/>
            <person name="Sullivan S."/>
            <person name="Sone E.D."/>
            <person name="Koren S."/>
            <person name="Silverstein K.A.T."/>
            <person name="Beckman K.B."/>
            <person name="Gohl D.M."/>
        </authorList>
    </citation>
    <scope>NUCLEOTIDE SEQUENCE</scope>
    <source>
        <strain evidence="1">Duluth1</strain>
        <tissue evidence="1">Whole animal</tissue>
    </source>
</reference>
<dbReference type="AlphaFoldDB" id="A0A9D4KX02"/>
<evidence type="ECO:0000313" key="1">
    <source>
        <dbReference type="EMBL" id="KAH3846717.1"/>
    </source>
</evidence>
<dbReference type="EMBL" id="JAIWYP010000003">
    <property type="protein sequence ID" value="KAH3846717.1"/>
    <property type="molecule type" value="Genomic_DNA"/>
</dbReference>
<sequence length="56" mass="6019">MRHRCFDKKYITSNIGLAIALPVCRRTGDVTKPGPCQTATTILTAEGVISSQVVEA</sequence>
<accession>A0A9D4KX02</accession>
<keyword evidence="2" id="KW-1185">Reference proteome</keyword>
<comment type="caution">
    <text evidence="1">The sequence shown here is derived from an EMBL/GenBank/DDBJ whole genome shotgun (WGS) entry which is preliminary data.</text>
</comment>
<name>A0A9D4KX02_DREPO</name>